<dbReference type="Proteomes" id="UP000076858">
    <property type="component" value="Unassembled WGS sequence"/>
</dbReference>
<sequence>MEFKLAIVEQLNWSSSVAVTLDEGFDAIAFDAALAGMDVGVAPRPEVFRVSIPVVPPAKCDVV</sequence>
<evidence type="ECO:0000313" key="1">
    <source>
        <dbReference type="EMBL" id="KZS07515.1"/>
    </source>
</evidence>
<keyword evidence="2" id="KW-1185">Reference proteome</keyword>
<reference evidence="1 2" key="1">
    <citation type="submission" date="2016-03" db="EMBL/GenBank/DDBJ databases">
        <title>EvidentialGene: Evidence-directed Construction of Genes on Genomes.</title>
        <authorList>
            <person name="Gilbert D.G."/>
            <person name="Choi J.-H."/>
            <person name="Mockaitis K."/>
            <person name="Colbourne J."/>
            <person name="Pfrender M."/>
        </authorList>
    </citation>
    <scope>NUCLEOTIDE SEQUENCE [LARGE SCALE GENOMIC DNA]</scope>
    <source>
        <strain evidence="1 2">Xinb3</strain>
        <tissue evidence="1">Complete organism</tissue>
    </source>
</reference>
<accession>A0A164Q817</accession>
<protein>
    <submittedName>
        <fullName evidence="1">Uncharacterized protein</fullName>
    </submittedName>
</protein>
<organism evidence="1 2">
    <name type="scientific">Daphnia magna</name>
    <dbReference type="NCBI Taxonomy" id="35525"/>
    <lineage>
        <taxon>Eukaryota</taxon>
        <taxon>Metazoa</taxon>
        <taxon>Ecdysozoa</taxon>
        <taxon>Arthropoda</taxon>
        <taxon>Crustacea</taxon>
        <taxon>Branchiopoda</taxon>
        <taxon>Diplostraca</taxon>
        <taxon>Cladocera</taxon>
        <taxon>Anomopoda</taxon>
        <taxon>Daphniidae</taxon>
        <taxon>Daphnia</taxon>
    </lineage>
</organism>
<dbReference type="EMBL" id="LRGB01002451">
    <property type="protein sequence ID" value="KZS07515.1"/>
    <property type="molecule type" value="Genomic_DNA"/>
</dbReference>
<dbReference type="AlphaFoldDB" id="A0A164Q817"/>
<comment type="caution">
    <text evidence="1">The sequence shown here is derived from an EMBL/GenBank/DDBJ whole genome shotgun (WGS) entry which is preliminary data.</text>
</comment>
<evidence type="ECO:0000313" key="2">
    <source>
        <dbReference type="Proteomes" id="UP000076858"/>
    </source>
</evidence>
<name>A0A164Q817_9CRUS</name>
<proteinExistence type="predicted"/>
<gene>
    <name evidence="1" type="ORF">APZ42_028651</name>
</gene>